<dbReference type="EMBL" id="JAJAQC010000004">
    <property type="protein sequence ID" value="MDA0563444.1"/>
    <property type="molecule type" value="Genomic_DNA"/>
</dbReference>
<dbReference type="Gene3D" id="3.40.190.10">
    <property type="entry name" value="Periplasmic binding protein-like II"/>
    <property type="match status" value="2"/>
</dbReference>
<dbReference type="InterPro" id="IPR036388">
    <property type="entry name" value="WH-like_DNA-bd_sf"/>
</dbReference>
<dbReference type="GO" id="GO:0003677">
    <property type="term" value="F:DNA binding"/>
    <property type="evidence" value="ECO:0007669"/>
    <property type="project" value="UniProtKB-KW"/>
</dbReference>
<comment type="similarity">
    <text evidence="1">Belongs to the LysR transcriptional regulatory family.</text>
</comment>
<dbReference type="InterPro" id="IPR000847">
    <property type="entry name" value="LysR_HTH_N"/>
</dbReference>
<feature type="domain" description="HTH lysR-type" evidence="5">
    <location>
        <begin position="1"/>
        <end position="58"/>
    </location>
</feature>
<evidence type="ECO:0000313" key="7">
    <source>
        <dbReference type="Proteomes" id="UP001140076"/>
    </source>
</evidence>
<keyword evidence="4" id="KW-0804">Transcription</keyword>
<evidence type="ECO:0000256" key="1">
    <source>
        <dbReference type="ARBA" id="ARBA00009437"/>
    </source>
</evidence>
<dbReference type="FunFam" id="1.10.10.10:FF:000001">
    <property type="entry name" value="LysR family transcriptional regulator"/>
    <property type="match status" value="1"/>
</dbReference>
<dbReference type="Pfam" id="PF00126">
    <property type="entry name" value="HTH_1"/>
    <property type="match status" value="1"/>
</dbReference>
<evidence type="ECO:0000256" key="4">
    <source>
        <dbReference type="ARBA" id="ARBA00023163"/>
    </source>
</evidence>
<protein>
    <submittedName>
        <fullName evidence="6">LysR family transcriptional regulator</fullName>
    </submittedName>
</protein>
<accession>A0A9X3SFX4</accession>
<dbReference type="InterPro" id="IPR036390">
    <property type="entry name" value="WH_DNA-bd_sf"/>
</dbReference>
<name>A0A9X3SFX4_9ACTN</name>
<dbReference type="PRINTS" id="PR00039">
    <property type="entry name" value="HTHLYSR"/>
</dbReference>
<dbReference type="GO" id="GO:0003700">
    <property type="term" value="F:DNA-binding transcription factor activity"/>
    <property type="evidence" value="ECO:0007669"/>
    <property type="project" value="InterPro"/>
</dbReference>
<dbReference type="Gene3D" id="1.10.10.10">
    <property type="entry name" value="Winged helix-like DNA-binding domain superfamily/Winged helix DNA-binding domain"/>
    <property type="match status" value="1"/>
</dbReference>
<sequence length="316" mass="34702">MHPRLLRTFVAVAEELHFGRAAGRLYAAQQSVSRDIRRLERDLGVHLFTRSTRAVGLTPAGERLLPRARRLLALHDELVADASAQRRPLLVDINNPGATAGTVLNEARRMAPEAELMARFHGGLTASAEEILAHRLDVAFGRVAGLEPRVRTWLRQVPVRLEPLGLMLVEDHPLAGCERIALPALAGRHRVDAMMGSPETAEWTDLGRRLLAERGITMAPPRTRPTGAEEMALYIRRHRDPVLVSMQLPPAAGTVVRPLVDPVPLSLVSMVFDSALRHPGLDALLRAAEKLAAAEDWMRRPAGAWLPAEDAALLPE</sequence>
<evidence type="ECO:0000256" key="3">
    <source>
        <dbReference type="ARBA" id="ARBA00023125"/>
    </source>
</evidence>
<dbReference type="AlphaFoldDB" id="A0A9X3SFX4"/>
<keyword evidence="7" id="KW-1185">Reference proteome</keyword>
<evidence type="ECO:0000259" key="5">
    <source>
        <dbReference type="PROSITE" id="PS50931"/>
    </source>
</evidence>
<evidence type="ECO:0000313" key="6">
    <source>
        <dbReference type="EMBL" id="MDA0563444.1"/>
    </source>
</evidence>
<dbReference type="PANTHER" id="PTHR30346:SF0">
    <property type="entry name" value="HCA OPERON TRANSCRIPTIONAL ACTIVATOR HCAR"/>
    <property type="match status" value="1"/>
</dbReference>
<keyword evidence="3" id="KW-0238">DNA-binding</keyword>
<proteinExistence type="inferred from homology"/>
<organism evidence="6 7">
    <name type="scientific">Streptomonospora mangrovi</name>
    <dbReference type="NCBI Taxonomy" id="2883123"/>
    <lineage>
        <taxon>Bacteria</taxon>
        <taxon>Bacillati</taxon>
        <taxon>Actinomycetota</taxon>
        <taxon>Actinomycetes</taxon>
        <taxon>Streptosporangiales</taxon>
        <taxon>Nocardiopsidaceae</taxon>
        <taxon>Streptomonospora</taxon>
    </lineage>
</organism>
<dbReference type="PROSITE" id="PS50931">
    <property type="entry name" value="HTH_LYSR"/>
    <property type="match status" value="1"/>
</dbReference>
<keyword evidence="2" id="KW-0805">Transcription regulation</keyword>
<dbReference type="GO" id="GO:0032993">
    <property type="term" value="C:protein-DNA complex"/>
    <property type="evidence" value="ECO:0007669"/>
    <property type="project" value="TreeGrafter"/>
</dbReference>
<dbReference type="Proteomes" id="UP001140076">
    <property type="component" value="Unassembled WGS sequence"/>
</dbReference>
<dbReference type="SUPFAM" id="SSF46785">
    <property type="entry name" value="Winged helix' DNA-binding domain"/>
    <property type="match status" value="1"/>
</dbReference>
<evidence type="ECO:0000256" key="2">
    <source>
        <dbReference type="ARBA" id="ARBA00023015"/>
    </source>
</evidence>
<reference evidence="6" key="1">
    <citation type="submission" date="2021-10" db="EMBL/GenBank/DDBJ databases">
        <title>Streptomonospora sp. nov., isolated from mangrove soil.</title>
        <authorList>
            <person name="Chen X."/>
            <person name="Ge X."/>
            <person name="Liu W."/>
        </authorList>
    </citation>
    <scope>NUCLEOTIDE SEQUENCE</scope>
    <source>
        <strain evidence="6">S1-112</strain>
    </source>
</reference>
<gene>
    <name evidence="6" type="ORF">LG943_03735</name>
</gene>
<comment type="caution">
    <text evidence="6">The sequence shown here is derived from an EMBL/GenBank/DDBJ whole genome shotgun (WGS) entry which is preliminary data.</text>
</comment>
<dbReference type="PANTHER" id="PTHR30346">
    <property type="entry name" value="TRANSCRIPTIONAL DUAL REGULATOR HCAR-RELATED"/>
    <property type="match status" value="1"/>
</dbReference>